<dbReference type="Proteomes" id="UP001230188">
    <property type="component" value="Unassembled WGS sequence"/>
</dbReference>
<feature type="region of interest" description="Disordered" evidence="1">
    <location>
        <begin position="316"/>
        <end position="342"/>
    </location>
</feature>
<dbReference type="Gene3D" id="1.10.167.10">
    <property type="entry name" value="Regulator of G-protein Signalling 4, domain 2"/>
    <property type="match status" value="1"/>
</dbReference>
<dbReference type="InterPro" id="IPR016137">
    <property type="entry name" value="RGS"/>
</dbReference>
<dbReference type="AlphaFoldDB" id="A0AAD7UKJ3"/>
<comment type="caution">
    <text evidence="3">The sequence shown here is derived from an EMBL/GenBank/DDBJ whole genome shotgun (WGS) entry which is preliminary data.</text>
</comment>
<evidence type="ECO:0000313" key="3">
    <source>
        <dbReference type="EMBL" id="KAJ8609825.1"/>
    </source>
</evidence>
<proteinExistence type="predicted"/>
<evidence type="ECO:0000256" key="1">
    <source>
        <dbReference type="SAM" id="MobiDB-lite"/>
    </source>
</evidence>
<dbReference type="InterPro" id="IPR044926">
    <property type="entry name" value="RGS_subdomain_2"/>
</dbReference>
<protein>
    <recommendedName>
        <fullName evidence="2">RGS domain-containing protein</fullName>
    </recommendedName>
</protein>
<gene>
    <name evidence="3" type="ORF">CTAYLR_008127</name>
</gene>
<dbReference type="Pfam" id="PF00615">
    <property type="entry name" value="RGS"/>
    <property type="match status" value="1"/>
</dbReference>
<reference evidence="3" key="1">
    <citation type="submission" date="2023-01" db="EMBL/GenBank/DDBJ databases">
        <title>Metagenome sequencing of chrysophaentin producing Chrysophaeum taylorii.</title>
        <authorList>
            <person name="Davison J."/>
            <person name="Bewley C."/>
        </authorList>
    </citation>
    <scope>NUCLEOTIDE SEQUENCE</scope>
    <source>
        <strain evidence="3">NIES-1699</strain>
    </source>
</reference>
<name>A0AAD7UKJ3_9STRA</name>
<dbReference type="InterPro" id="IPR036305">
    <property type="entry name" value="RGS_sf"/>
</dbReference>
<sequence length="342" mass="38573">MGLVYSCGRRVHAAEEQVETEESETSNSRALYNRLRQPTSRELRLSRDHVRRSSEDPEDCKLATLQNTLNSIMADSQELALFKAYLHSEYGISMWDLWRVVDAYEELRVKTLVECKPDKGQHDSALLASARSMYEKYLSPQADCFVDIVPSSYSQAIRDQIDKGVAPDCHALKSLLSLALCNEQLLKRFLYWLKTSQARQEELQMFATGGATDLGQPSFRGSFEDIAMQSFDSPAPSTIRRRSTVNFTAHSINNATFGAINKKNSWALGDSMLRNALREFSRRTSVSNDDRSVTSHYYAPLEPQFQLRSGYVRHAGDKYNPSVGSHNRRSSPPPPMATIVSA</sequence>
<evidence type="ECO:0000313" key="4">
    <source>
        <dbReference type="Proteomes" id="UP001230188"/>
    </source>
</evidence>
<dbReference type="EMBL" id="JAQMWT010000129">
    <property type="protein sequence ID" value="KAJ8609825.1"/>
    <property type="molecule type" value="Genomic_DNA"/>
</dbReference>
<evidence type="ECO:0000259" key="2">
    <source>
        <dbReference type="PROSITE" id="PS50132"/>
    </source>
</evidence>
<feature type="domain" description="RGS" evidence="2">
    <location>
        <begin position="68"/>
        <end position="167"/>
    </location>
</feature>
<keyword evidence="4" id="KW-1185">Reference proteome</keyword>
<accession>A0AAD7UKJ3</accession>
<organism evidence="3 4">
    <name type="scientific">Chrysophaeum taylorii</name>
    <dbReference type="NCBI Taxonomy" id="2483200"/>
    <lineage>
        <taxon>Eukaryota</taxon>
        <taxon>Sar</taxon>
        <taxon>Stramenopiles</taxon>
        <taxon>Ochrophyta</taxon>
        <taxon>Pelagophyceae</taxon>
        <taxon>Pelagomonadales</taxon>
        <taxon>Pelagomonadaceae</taxon>
        <taxon>Chrysophaeum</taxon>
    </lineage>
</organism>
<dbReference type="SUPFAM" id="SSF48097">
    <property type="entry name" value="Regulator of G-protein signaling, RGS"/>
    <property type="match status" value="1"/>
</dbReference>
<dbReference type="PROSITE" id="PS50132">
    <property type="entry name" value="RGS"/>
    <property type="match status" value="1"/>
</dbReference>